<accession>A0A183EBC3</accession>
<evidence type="ECO:0000256" key="4">
    <source>
        <dbReference type="ARBA" id="ARBA00016714"/>
    </source>
</evidence>
<dbReference type="Proteomes" id="UP000271098">
    <property type="component" value="Unassembled WGS sequence"/>
</dbReference>
<sequence length="265" mass="30373">MGGQSYPLACRIKFICYFQGCGISLHGKYRIATERTVLAMPEAALGLFPDVGGSFFLSRLPYSLGQFMALTGYRSEGADVYHMGLATHYVSSEKLKDLEDELLNTDNKLLSPQKIEHILSTYQMSESEMPEFTLEKRLAQIDYIFCGTTVESVFKKLRNDEDDFGKKQLSIMNKMSPTSLKVIFRQLQLGSKMRFPEVFTMEYRLSQRFVKDHDFHEGCRAILIDKDHKPAWKPATIDEVTEEAIDQYFAPLPDSEELVIKEFEV</sequence>
<evidence type="ECO:0000256" key="5">
    <source>
        <dbReference type="ARBA" id="ARBA00022801"/>
    </source>
</evidence>
<reference evidence="11" key="1">
    <citation type="submission" date="2016-06" db="UniProtKB">
        <authorList>
            <consortium name="WormBaseParasite"/>
        </authorList>
    </citation>
    <scope>IDENTIFICATION</scope>
</reference>
<dbReference type="InterPro" id="IPR032259">
    <property type="entry name" value="HIBYL-CoA-H"/>
</dbReference>
<dbReference type="InterPro" id="IPR029045">
    <property type="entry name" value="ClpP/crotonase-like_dom_sf"/>
</dbReference>
<dbReference type="GO" id="GO:0005739">
    <property type="term" value="C:mitochondrion"/>
    <property type="evidence" value="ECO:0007669"/>
    <property type="project" value="TreeGrafter"/>
</dbReference>
<dbReference type="CDD" id="cd06558">
    <property type="entry name" value="crotonase-like"/>
    <property type="match status" value="1"/>
</dbReference>
<dbReference type="WBParaSite" id="GPUH_0001828901-mRNA-1">
    <property type="protein sequence ID" value="GPUH_0001828901-mRNA-1"/>
    <property type="gene ID" value="GPUH_0001828901"/>
</dbReference>
<evidence type="ECO:0000313" key="11">
    <source>
        <dbReference type="WBParaSite" id="GPUH_0001828901-mRNA-1"/>
    </source>
</evidence>
<evidence type="ECO:0000256" key="7">
    <source>
        <dbReference type="ARBA" id="ARBA00031181"/>
    </source>
</evidence>
<comment type="catalytic activity">
    <reaction evidence="1">
        <text>3-hydroxy-2-methylpropanoyl-CoA + H2O = 3-hydroxy-2-methylpropanoate + CoA + H(+)</text>
        <dbReference type="Rhea" id="RHEA:20888"/>
        <dbReference type="ChEBI" id="CHEBI:11805"/>
        <dbReference type="ChEBI" id="CHEBI:15377"/>
        <dbReference type="ChEBI" id="CHEBI:15378"/>
        <dbReference type="ChEBI" id="CHEBI:57287"/>
        <dbReference type="ChEBI" id="CHEBI:57340"/>
        <dbReference type="EC" id="3.1.2.4"/>
    </reaction>
</comment>
<dbReference type="EMBL" id="UYRT01086468">
    <property type="protein sequence ID" value="VDN31370.1"/>
    <property type="molecule type" value="Genomic_DNA"/>
</dbReference>
<keyword evidence="10" id="KW-1185">Reference proteome</keyword>
<dbReference type="GO" id="GO:0006574">
    <property type="term" value="P:L-valine catabolic process"/>
    <property type="evidence" value="ECO:0007669"/>
    <property type="project" value="UniProtKB-UniPathway"/>
</dbReference>
<organism evidence="11">
    <name type="scientific">Gongylonema pulchrum</name>
    <dbReference type="NCBI Taxonomy" id="637853"/>
    <lineage>
        <taxon>Eukaryota</taxon>
        <taxon>Metazoa</taxon>
        <taxon>Ecdysozoa</taxon>
        <taxon>Nematoda</taxon>
        <taxon>Chromadorea</taxon>
        <taxon>Rhabditida</taxon>
        <taxon>Spirurina</taxon>
        <taxon>Spiruromorpha</taxon>
        <taxon>Spiruroidea</taxon>
        <taxon>Gongylonematidae</taxon>
        <taxon>Gongylonema</taxon>
    </lineage>
</organism>
<evidence type="ECO:0000256" key="1">
    <source>
        <dbReference type="ARBA" id="ARBA00001709"/>
    </source>
</evidence>
<evidence type="ECO:0000256" key="2">
    <source>
        <dbReference type="ARBA" id="ARBA00005254"/>
    </source>
</evidence>
<name>A0A183EBC3_9BILA</name>
<dbReference type="GO" id="GO:0003860">
    <property type="term" value="F:3-hydroxyisobutyryl-CoA hydrolase activity"/>
    <property type="evidence" value="ECO:0007669"/>
    <property type="project" value="UniProtKB-EC"/>
</dbReference>
<dbReference type="SUPFAM" id="SSF52096">
    <property type="entry name" value="ClpP/crotonase"/>
    <property type="match status" value="1"/>
</dbReference>
<dbReference type="Pfam" id="PF16113">
    <property type="entry name" value="ECH_2"/>
    <property type="match status" value="1"/>
</dbReference>
<dbReference type="OrthoDB" id="1737613at2759"/>
<keyword evidence="5" id="KW-0378">Hydrolase</keyword>
<feature type="domain" description="Enoyl-CoA hydratase/isomerase" evidence="8">
    <location>
        <begin position="20"/>
        <end position="249"/>
    </location>
</feature>
<protein>
    <recommendedName>
        <fullName evidence="4">3-hydroxyisobutyryl-CoA hydrolase, mitochondrial</fullName>
        <ecNumber evidence="3">3.1.2.4</ecNumber>
    </recommendedName>
    <alternativeName>
        <fullName evidence="7">3-hydroxyisobutyryl-coenzyme A hydrolase</fullName>
    </alternativeName>
</protein>
<gene>
    <name evidence="9" type="ORF">GPUH_LOCUS18266</name>
</gene>
<dbReference type="AlphaFoldDB" id="A0A183EBC3"/>
<dbReference type="Gene3D" id="3.90.226.10">
    <property type="entry name" value="2-enoyl-CoA Hydratase, Chain A, domain 1"/>
    <property type="match status" value="1"/>
</dbReference>
<dbReference type="InterPro" id="IPR045004">
    <property type="entry name" value="ECH_dom"/>
</dbReference>
<proteinExistence type="inferred from homology"/>
<dbReference type="PANTHER" id="PTHR43176">
    <property type="entry name" value="3-HYDROXYISOBUTYRYL-COA HYDROLASE-RELATED"/>
    <property type="match status" value="1"/>
</dbReference>
<evidence type="ECO:0000313" key="9">
    <source>
        <dbReference type="EMBL" id="VDN31370.1"/>
    </source>
</evidence>
<reference evidence="9 10" key="2">
    <citation type="submission" date="2018-11" db="EMBL/GenBank/DDBJ databases">
        <authorList>
            <consortium name="Pathogen Informatics"/>
        </authorList>
    </citation>
    <scope>NUCLEOTIDE SEQUENCE [LARGE SCALE GENOMIC DNA]</scope>
</reference>
<evidence type="ECO:0000313" key="10">
    <source>
        <dbReference type="Proteomes" id="UP000271098"/>
    </source>
</evidence>
<evidence type="ECO:0000256" key="3">
    <source>
        <dbReference type="ARBA" id="ARBA00011915"/>
    </source>
</evidence>
<dbReference type="EC" id="3.1.2.4" evidence="3"/>
<dbReference type="PANTHER" id="PTHR43176:SF3">
    <property type="entry name" value="3-HYDROXYISOBUTYRYL-COA HYDROLASE, MITOCHONDRIAL"/>
    <property type="match status" value="1"/>
</dbReference>
<dbReference type="UniPathway" id="UPA00362"/>
<comment type="function">
    <text evidence="6">Hydrolyzes 3-hydroxyisobutyryl-CoA (HIBYL-CoA), a saline catabolite. Has high activity toward isobutyryl-CoA. Could be an isobutyryl-CoA dehydrogenase that functions in valine catabolism. Also hydrolyzes 3-hydroxypropanoyl-CoA.</text>
</comment>
<evidence type="ECO:0000259" key="8">
    <source>
        <dbReference type="Pfam" id="PF16113"/>
    </source>
</evidence>
<comment type="similarity">
    <text evidence="2">Belongs to the enoyl-CoA hydratase/isomerase family.</text>
</comment>
<evidence type="ECO:0000256" key="6">
    <source>
        <dbReference type="ARBA" id="ARBA00024871"/>
    </source>
</evidence>